<proteinExistence type="predicted"/>
<dbReference type="Gene3D" id="1.10.260.40">
    <property type="entry name" value="lambda repressor-like DNA-binding domains"/>
    <property type="match status" value="1"/>
</dbReference>
<organism evidence="5 6">
    <name type="scientific">Conexibacter woesei (strain DSM 14684 / CCUG 47730 / CIP 108061 / JCM 11494 / NBRC 100937 / ID131577)</name>
    <dbReference type="NCBI Taxonomy" id="469383"/>
    <lineage>
        <taxon>Bacteria</taxon>
        <taxon>Bacillati</taxon>
        <taxon>Actinomycetota</taxon>
        <taxon>Thermoleophilia</taxon>
        <taxon>Solirubrobacterales</taxon>
        <taxon>Conexibacteraceae</taxon>
        <taxon>Conexibacter</taxon>
    </lineage>
</organism>
<accession>D3F3A3</accession>
<protein>
    <submittedName>
        <fullName evidence="5">Transcriptional regulator, XRE family</fullName>
    </submittedName>
</protein>
<dbReference type="PANTHER" id="PTHR46797:SF23">
    <property type="entry name" value="HTH-TYPE TRANSCRIPTIONAL REGULATOR SUTR"/>
    <property type="match status" value="1"/>
</dbReference>
<reference evidence="5 6" key="1">
    <citation type="journal article" date="2010" name="Stand. Genomic Sci.">
        <title>Complete genome sequence of Conexibacter woesei type strain (ID131577).</title>
        <authorList>
            <person name="Pukall R."/>
            <person name="Lapidus A."/>
            <person name="Glavina Del Rio T."/>
            <person name="Copeland A."/>
            <person name="Tice H."/>
            <person name="Cheng J.-F."/>
            <person name="Lucas S."/>
            <person name="Chen F."/>
            <person name="Nolan M."/>
            <person name="Bruce D."/>
            <person name="Goodwin L."/>
            <person name="Pitluck S."/>
            <person name="Mavromatis K."/>
            <person name="Ivanova N."/>
            <person name="Ovchinnikova G."/>
            <person name="Pati A."/>
            <person name="Chen A."/>
            <person name="Palaniappan K."/>
            <person name="Land M."/>
            <person name="Hauser L."/>
            <person name="Chang Y.-J."/>
            <person name="Jeffries C.D."/>
            <person name="Chain P."/>
            <person name="Meincke L."/>
            <person name="Sims D."/>
            <person name="Brettin T."/>
            <person name="Detter J.C."/>
            <person name="Rohde M."/>
            <person name="Goeker M."/>
            <person name="Bristow J."/>
            <person name="Eisen J.A."/>
            <person name="Markowitz V."/>
            <person name="Kyrpides N.C."/>
            <person name="Klenk H.-P."/>
            <person name="Hugenholtz P."/>
        </authorList>
    </citation>
    <scope>NUCLEOTIDE SEQUENCE [LARGE SCALE GENOMIC DNA]</scope>
    <source>
        <strain evidence="6">DSM 14684 / CIP 108061 / JCM 11494 / NBRC 100937 / ID131577</strain>
    </source>
</reference>
<dbReference type="eggNOG" id="COG1396">
    <property type="taxonomic scope" value="Bacteria"/>
</dbReference>
<dbReference type="HOGENOM" id="CLU_066192_29_4_11"/>
<dbReference type="GO" id="GO:0003700">
    <property type="term" value="F:DNA-binding transcription factor activity"/>
    <property type="evidence" value="ECO:0007669"/>
    <property type="project" value="TreeGrafter"/>
</dbReference>
<dbReference type="SMART" id="SM00530">
    <property type="entry name" value="HTH_XRE"/>
    <property type="match status" value="1"/>
</dbReference>
<dbReference type="STRING" id="469383.Cwoe_1957"/>
<dbReference type="InterPro" id="IPR050807">
    <property type="entry name" value="TransReg_Diox_bact_type"/>
</dbReference>
<dbReference type="OrthoDB" id="5584941at2"/>
<evidence type="ECO:0000256" key="2">
    <source>
        <dbReference type="ARBA" id="ARBA00023125"/>
    </source>
</evidence>
<evidence type="ECO:0000256" key="3">
    <source>
        <dbReference type="ARBA" id="ARBA00023163"/>
    </source>
</evidence>
<reference evidence="6" key="2">
    <citation type="submission" date="2010-01" db="EMBL/GenBank/DDBJ databases">
        <title>The complete genome of Conexibacter woesei DSM 14684.</title>
        <authorList>
            <consortium name="US DOE Joint Genome Institute (JGI-PGF)"/>
            <person name="Lucas S."/>
            <person name="Copeland A."/>
            <person name="Lapidus A."/>
            <person name="Glavina del Rio T."/>
            <person name="Dalin E."/>
            <person name="Tice H."/>
            <person name="Bruce D."/>
            <person name="Goodwin L."/>
            <person name="Pitluck S."/>
            <person name="Kyrpides N."/>
            <person name="Mavromatis K."/>
            <person name="Ivanova N."/>
            <person name="Mikhailova N."/>
            <person name="Chertkov O."/>
            <person name="Brettin T."/>
            <person name="Detter J.C."/>
            <person name="Han C."/>
            <person name="Larimer F."/>
            <person name="Land M."/>
            <person name="Hauser L."/>
            <person name="Markowitz V."/>
            <person name="Cheng J.-F."/>
            <person name="Hugenholtz P."/>
            <person name="Woyke T."/>
            <person name="Wu D."/>
            <person name="Pukall R."/>
            <person name="Steenblock K."/>
            <person name="Schneider S."/>
            <person name="Klenk H.-P."/>
            <person name="Eisen J.A."/>
        </authorList>
    </citation>
    <scope>NUCLEOTIDE SEQUENCE [LARGE SCALE GENOMIC DNA]</scope>
    <source>
        <strain evidence="6">DSM 14684 / CIP 108061 / JCM 11494 / NBRC 100937 / ID131577</strain>
    </source>
</reference>
<dbReference type="SUPFAM" id="SSF47413">
    <property type="entry name" value="lambda repressor-like DNA-binding domains"/>
    <property type="match status" value="1"/>
</dbReference>
<dbReference type="CDD" id="cd00093">
    <property type="entry name" value="HTH_XRE"/>
    <property type="match status" value="1"/>
</dbReference>
<dbReference type="InterPro" id="IPR001387">
    <property type="entry name" value="Cro/C1-type_HTH"/>
</dbReference>
<keyword evidence="3" id="KW-0804">Transcription</keyword>
<dbReference type="EMBL" id="CP001854">
    <property type="protein sequence ID" value="ADB50383.1"/>
    <property type="molecule type" value="Genomic_DNA"/>
</dbReference>
<feature type="domain" description="HTH cro/C1-type" evidence="4">
    <location>
        <begin position="15"/>
        <end position="70"/>
    </location>
</feature>
<dbReference type="PROSITE" id="PS50943">
    <property type="entry name" value="HTH_CROC1"/>
    <property type="match status" value="1"/>
</dbReference>
<sequence length="89" mass="10035">MRAKDPELVALGARVRELRERVGKSQETLAHDSDELHWTYVGQIERGLRNVTFKNLRRLARGLEVDVAELFRPVGTPVRSPTDDAALKG</sequence>
<dbReference type="PANTHER" id="PTHR46797">
    <property type="entry name" value="HTH-TYPE TRANSCRIPTIONAL REGULATOR"/>
    <property type="match status" value="1"/>
</dbReference>
<evidence type="ECO:0000256" key="1">
    <source>
        <dbReference type="ARBA" id="ARBA00023015"/>
    </source>
</evidence>
<keyword evidence="2" id="KW-0238">DNA-binding</keyword>
<dbReference type="KEGG" id="cwo:Cwoe_1957"/>
<keyword evidence="6" id="KW-1185">Reference proteome</keyword>
<dbReference type="Pfam" id="PF01381">
    <property type="entry name" value="HTH_3"/>
    <property type="match status" value="1"/>
</dbReference>
<dbReference type="GO" id="GO:0003677">
    <property type="term" value="F:DNA binding"/>
    <property type="evidence" value="ECO:0007669"/>
    <property type="project" value="UniProtKB-KW"/>
</dbReference>
<evidence type="ECO:0000313" key="5">
    <source>
        <dbReference type="EMBL" id="ADB50383.1"/>
    </source>
</evidence>
<evidence type="ECO:0000313" key="6">
    <source>
        <dbReference type="Proteomes" id="UP000008229"/>
    </source>
</evidence>
<gene>
    <name evidence="5" type="ordered locus">Cwoe_1957</name>
</gene>
<evidence type="ECO:0000259" key="4">
    <source>
        <dbReference type="PROSITE" id="PS50943"/>
    </source>
</evidence>
<dbReference type="RefSeq" id="WP_012933434.1">
    <property type="nucleotide sequence ID" value="NC_013739.1"/>
</dbReference>
<dbReference type="InterPro" id="IPR010982">
    <property type="entry name" value="Lambda_DNA-bd_dom_sf"/>
</dbReference>
<dbReference type="Proteomes" id="UP000008229">
    <property type="component" value="Chromosome"/>
</dbReference>
<dbReference type="AlphaFoldDB" id="D3F3A3"/>
<keyword evidence="1" id="KW-0805">Transcription regulation</keyword>
<name>D3F3A3_CONWI</name>
<dbReference type="GO" id="GO:0005829">
    <property type="term" value="C:cytosol"/>
    <property type="evidence" value="ECO:0007669"/>
    <property type="project" value="TreeGrafter"/>
</dbReference>